<evidence type="ECO:0000313" key="1">
    <source>
        <dbReference type="EMBL" id="RHN80668.1"/>
    </source>
</evidence>
<comment type="caution">
    <text evidence="1">The sequence shown here is derived from an EMBL/GenBank/DDBJ whole genome shotgun (WGS) entry which is preliminary data.</text>
</comment>
<dbReference type="Gramene" id="rna4622">
    <property type="protein sequence ID" value="RHN80668.1"/>
    <property type="gene ID" value="gene4622"/>
</dbReference>
<reference evidence="1" key="1">
    <citation type="journal article" date="2018" name="Nat. Plants">
        <title>Whole-genome landscape of Medicago truncatula symbiotic genes.</title>
        <authorList>
            <person name="Pecrix Y."/>
            <person name="Gamas P."/>
            <person name="Carrere S."/>
        </authorList>
    </citation>
    <scope>NUCLEOTIDE SEQUENCE</scope>
    <source>
        <tissue evidence="1">Leaves</tissue>
    </source>
</reference>
<organism evidence="1">
    <name type="scientific">Medicago truncatula</name>
    <name type="common">Barrel medic</name>
    <name type="synonym">Medicago tribuloides</name>
    <dbReference type="NCBI Taxonomy" id="3880"/>
    <lineage>
        <taxon>Eukaryota</taxon>
        <taxon>Viridiplantae</taxon>
        <taxon>Streptophyta</taxon>
        <taxon>Embryophyta</taxon>
        <taxon>Tracheophyta</taxon>
        <taxon>Spermatophyta</taxon>
        <taxon>Magnoliopsida</taxon>
        <taxon>eudicotyledons</taxon>
        <taxon>Gunneridae</taxon>
        <taxon>Pentapetalae</taxon>
        <taxon>rosids</taxon>
        <taxon>fabids</taxon>
        <taxon>Fabales</taxon>
        <taxon>Fabaceae</taxon>
        <taxon>Papilionoideae</taxon>
        <taxon>50 kb inversion clade</taxon>
        <taxon>NPAAA clade</taxon>
        <taxon>Hologalegina</taxon>
        <taxon>IRL clade</taxon>
        <taxon>Trifolieae</taxon>
        <taxon>Medicago</taxon>
    </lineage>
</organism>
<sequence length="127" mass="14887">MFWNLKSSDSNSVCTSYLGFGDTGPFFLIYLHIICRSTVSFEITILSSEIYIYIFTFVSYGLDWYDSKLQDLEKVVMHRYIDIGITNCSLFFPHLTHFQYPSMIHIDPCLFDMLVLCCFFVQLVELL</sequence>
<dbReference type="AlphaFoldDB" id="A0A396JWS8"/>
<dbReference type="Proteomes" id="UP000265566">
    <property type="component" value="Chromosome 1"/>
</dbReference>
<dbReference type="EMBL" id="PSQE01000001">
    <property type="protein sequence ID" value="RHN80668.1"/>
    <property type="molecule type" value="Genomic_DNA"/>
</dbReference>
<protein>
    <submittedName>
        <fullName evidence="1">Uncharacterized protein</fullName>
    </submittedName>
</protein>
<accession>A0A396JWS8</accession>
<gene>
    <name evidence="1" type="ORF">MtrunA17_Chr1g0190781</name>
</gene>
<name>A0A396JWS8_MEDTR</name>
<proteinExistence type="predicted"/>